<evidence type="ECO:0000313" key="1">
    <source>
        <dbReference type="EnsemblPlants" id="MELO3C007343.2.1"/>
    </source>
</evidence>
<sequence>MDELDTPKPKGVVDVTEDDKSDVLRALEGDGLRDRVEDVEIRNVPPFISIHSHATIVS</sequence>
<dbReference type="Gramene" id="MELO3C007343.2.1">
    <property type="protein sequence ID" value="MELO3C007343.2.1"/>
    <property type="gene ID" value="MELO3C007343.2"/>
</dbReference>
<organism evidence="1">
    <name type="scientific">Cucumis melo</name>
    <name type="common">Muskmelon</name>
    <dbReference type="NCBI Taxonomy" id="3656"/>
    <lineage>
        <taxon>Eukaryota</taxon>
        <taxon>Viridiplantae</taxon>
        <taxon>Streptophyta</taxon>
        <taxon>Embryophyta</taxon>
        <taxon>Tracheophyta</taxon>
        <taxon>Spermatophyta</taxon>
        <taxon>Magnoliopsida</taxon>
        <taxon>eudicotyledons</taxon>
        <taxon>Gunneridae</taxon>
        <taxon>Pentapetalae</taxon>
        <taxon>rosids</taxon>
        <taxon>fabids</taxon>
        <taxon>Cucurbitales</taxon>
        <taxon>Cucurbitaceae</taxon>
        <taxon>Benincaseae</taxon>
        <taxon>Cucumis</taxon>
    </lineage>
</organism>
<reference evidence="1" key="1">
    <citation type="submission" date="2023-03" db="UniProtKB">
        <authorList>
            <consortium name="EnsemblPlants"/>
        </authorList>
    </citation>
    <scope>IDENTIFICATION</scope>
</reference>
<protein>
    <submittedName>
        <fullName evidence="1">Uncharacterized protein</fullName>
    </submittedName>
</protein>
<proteinExistence type="predicted"/>
<dbReference type="AlphaFoldDB" id="A0A9I9CR89"/>
<name>A0A9I9CR89_CUCME</name>
<accession>A0A9I9CR89</accession>
<dbReference type="EnsemblPlants" id="MELO3C007343.2.1">
    <property type="protein sequence ID" value="MELO3C007343.2.1"/>
    <property type="gene ID" value="MELO3C007343.2"/>
</dbReference>